<dbReference type="AlphaFoldDB" id="A0A645H547"/>
<sequence>MIPEGSHGIFKHGKYKPIHVFNYAVKGKVIVVQKALKYQFVPGLFHQFKPY</sequence>
<proteinExistence type="predicted"/>
<gene>
    <name evidence="1" type="ORF">SDC9_181611</name>
</gene>
<name>A0A645H547_9ZZZZ</name>
<comment type="caution">
    <text evidence="1">The sequence shown here is derived from an EMBL/GenBank/DDBJ whole genome shotgun (WGS) entry which is preliminary data.</text>
</comment>
<organism evidence="1">
    <name type="scientific">bioreactor metagenome</name>
    <dbReference type="NCBI Taxonomy" id="1076179"/>
    <lineage>
        <taxon>unclassified sequences</taxon>
        <taxon>metagenomes</taxon>
        <taxon>ecological metagenomes</taxon>
    </lineage>
</organism>
<dbReference type="EMBL" id="VSSQ01086992">
    <property type="protein sequence ID" value="MPN34118.1"/>
    <property type="molecule type" value="Genomic_DNA"/>
</dbReference>
<protein>
    <submittedName>
        <fullName evidence="1">Uncharacterized protein</fullName>
    </submittedName>
</protein>
<evidence type="ECO:0000313" key="1">
    <source>
        <dbReference type="EMBL" id="MPN34118.1"/>
    </source>
</evidence>
<accession>A0A645H547</accession>
<reference evidence="1" key="1">
    <citation type="submission" date="2019-08" db="EMBL/GenBank/DDBJ databases">
        <authorList>
            <person name="Kucharzyk K."/>
            <person name="Murdoch R.W."/>
            <person name="Higgins S."/>
            <person name="Loffler F."/>
        </authorList>
    </citation>
    <scope>NUCLEOTIDE SEQUENCE</scope>
</reference>